<feature type="transmembrane region" description="Helical" evidence="1">
    <location>
        <begin position="12"/>
        <end position="32"/>
    </location>
</feature>
<accession>A0ABT5JAV7</accession>
<gene>
    <name evidence="2" type="ORF">PQJ73_13900</name>
</gene>
<feature type="transmembrane region" description="Helical" evidence="1">
    <location>
        <begin position="52"/>
        <end position="73"/>
    </location>
</feature>
<keyword evidence="1" id="KW-1133">Transmembrane helix</keyword>
<evidence type="ECO:0000256" key="1">
    <source>
        <dbReference type="SAM" id="Phobius"/>
    </source>
</evidence>
<dbReference type="EMBL" id="JAQQLI010000019">
    <property type="protein sequence ID" value="MDC7786782.1"/>
    <property type="molecule type" value="Genomic_DNA"/>
</dbReference>
<name>A0ABT5JAV7_RHOTP</name>
<reference evidence="2" key="1">
    <citation type="journal article" date="2023" name="Microbiol Resour">
        <title>Genome Sequences of Rhodoplanes serenus and Two Thermotolerant Strains, Rhodoplanes tepidamans and 'Rhodoplanes cryptolactis,' Further Refine the Genus.</title>
        <authorList>
            <person name="Rayyan A.A."/>
            <person name="Kyndt J.A."/>
        </authorList>
    </citation>
    <scope>NUCLEOTIDE SEQUENCE</scope>
    <source>
        <strain evidence="2">DSM 9987</strain>
    </source>
</reference>
<keyword evidence="1" id="KW-0812">Transmembrane</keyword>
<dbReference type="Proteomes" id="UP001165652">
    <property type="component" value="Unassembled WGS sequence"/>
</dbReference>
<protein>
    <recommendedName>
        <fullName evidence="4">Transmembrane protein</fullName>
    </recommendedName>
</protein>
<sequence>MLEISLNVAYDMIWFVNSVVSVGSSGFWFWSWVVISVRKSSVSSELLLDVELLVVLVVLEVVDVAVTLVMMCLDRCRRRQAARPLMPVAMSDVIDVHQ</sequence>
<evidence type="ECO:0000313" key="3">
    <source>
        <dbReference type="Proteomes" id="UP001165652"/>
    </source>
</evidence>
<keyword evidence="3" id="KW-1185">Reference proteome</keyword>
<proteinExistence type="predicted"/>
<organism evidence="2 3">
    <name type="scientific">Rhodoplanes tepidamans</name>
    <name type="common">Rhodoplanes cryptolactis</name>
    <dbReference type="NCBI Taxonomy" id="200616"/>
    <lineage>
        <taxon>Bacteria</taxon>
        <taxon>Pseudomonadati</taxon>
        <taxon>Pseudomonadota</taxon>
        <taxon>Alphaproteobacteria</taxon>
        <taxon>Hyphomicrobiales</taxon>
        <taxon>Nitrobacteraceae</taxon>
        <taxon>Rhodoplanes</taxon>
    </lineage>
</organism>
<keyword evidence="1" id="KW-0472">Membrane</keyword>
<evidence type="ECO:0008006" key="4">
    <source>
        <dbReference type="Google" id="ProtNLM"/>
    </source>
</evidence>
<reference evidence="2" key="2">
    <citation type="submission" date="2023-02" db="EMBL/GenBank/DDBJ databases">
        <authorList>
            <person name="Rayyan A."/>
            <person name="Meyer T."/>
            <person name="Kyndt J.A."/>
        </authorList>
    </citation>
    <scope>NUCLEOTIDE SEQUENCE</scope>
    <source>
        <strain evidence="2">DSM 9987</strain>
    </source>
</reference>
<evidence type="ECO:0000313" key="2">
    <source>
        <dbReference type="EMBL" id="MDC7786782.1"/>
    </source>
</evidence>
<comment type="caution">
    <text evidence="2">The sequence shown here is derived from an EMBL/GenBank/DDBJ whole genome shotgun (WGS) entry which is preliminary data.</text>
</comment>